<dbReference type="HAMAP" id="MF_00376">
    <property type="entry name" value="Dephospho_CoA_kinase"/>
    <property type="match status" value="1"/>
</dbReference>
<dbReference type="UniPathway" id="UPA00241">
    <property type="reaction ID" value="UER00356"/>
</dbReference>
<reference evidence="7 8" key="1">
    <citation type="submission" date="2020-05" db="EMBL/GenBank/DDBJ databases">
        <title>Thiomicrorhabdus sediminis sp.nov. and Thiomicrorhabdus xiamenensis sp.nov., novel sulfur-oxidizing bacteria isolated from coastal sediment.</title>
        <authorList>
            <person name="Liu X."/>
        </authorList>
    </citation>
    <scope>NUCLEOTIDE SEQUENCE [LARGE SCALE GENOMIC DNA]</scope>
    <source>
        <strain evidence="7 8">G2</strain>
    </source>
</reference>
<dbReference type="GO" id="GO:0005737">
    <property type="term" value="C:cytoplasm"/>
    <property type="evidence" value="ECO:0007669"/>
    <property type="project" value="UniProtKB-SubCell"/>
</dbReference>
<keyword evidence="5 7" id="KW-0418">Kinase</keyword>
<keyword evidence="5 7" id="KW-0808">Transferase</keyword>
<evidence type="ECO:0000256" key="3">
    <source>
        <dbReference type="ARBA" id="ARBA00022840"/>
    </source>
</evidence>
<dbReference type="GO" id="GO:0004140">
    <property type="term" value="F:dephospho-CoA kinase activity"/>
    <property type="evidence" value="ECO:0007669"/>
    <property type="project" value="UniProtKB-UniRule"/>
</dbReference>
<accession>A0A7D4SY44</accession>
<evidence type="ECO:0000256" key="5">
    <source>
        <dbReference type="HAMAP-Rule" id="MF_00376"/>
    </source>
</evidence>
<keyword evidence="5" id="KW-0963">Cytoplasm</keyword>
<evidence type="ECO:0000313" key="8">
    <source>
        <dbReference type="Proteomes" id="UP000504724"/>
    </source>
</evidence>
<evidence type="ECO:0000256" key="4">
    <source>
        <dbReference type="ARBA" id="ARBA00022993"/>
    </source>
</evidence>
<protein>
    <recommendedName>
        <fullName evidence="5 6">Dephospho-CoA kinase</fullName>
        <ecNumber evidence="5 6">2.7.1.24</ecNumber>
    </recommendedName>
    <alternativeName>
        <fullName evidence="5">Dephosphocoenzyme A kinase</fullName>
    </alternativeName>
</protein>
<evidence type="ECO:0000256" key="1">
    <source>
        <dbReference type="ARBA" id="ARBA00009018"/>
    </source>
</evidence>
<feature type="binding site" evidence="5">
    <location>
        <begin position="11"/>
        <end position="16"/>
    </location>
    <ligand>
        <name>ATP</name>
        <dbReference type="ChEBI" id="CHEBI:30616"/>
    </ligand>
</feature>
<proteinExistence type="inferred from homology"/>
<sequence length="205" mass="23206">MQVIGLTGGIGSGKSTFCNLMQQHGIAFIDSDQIARQVVEPGSPGLKSVVETFSNEILNADGTLNRPRLREIIFAEPKDPQPREKLEAILHPLIREETLRQIDSYRQNPEYTQPYLLVAIPLLVEGILKTGRKPDYIDQIWVLDCSQKTQIQRACSRDQSSLSQIKNILGNQASRQQRLQHADKVIDNEKGLEELERQVELLLRP</sequence>
<dbReference type="PROSITE" id="PS51219">
    <property type="entry name" value="DPCK"/>
    <property type="match status" value="1"/>
</dbReference>
<dbReference type="AlphaFoldDB" id="A0A7D4SY44"/>
<keyword evidence="8" id="KW-1185">Reference proteome</keyword>
<comment type="subcellular location">
    <subcellularLocation>
        <location evidence="5">Cytoplasm</location>
    </subcellularLocation>
</comment>
<dbReference type="GO" id="GO:0005524">
    <property type="term" value="F:ATP binding"/>
    <property type="evidence" value="ECO:0007669"/>
    <property type="project" value="UniProtKB-UniRule"/>
</dbReference>
<organism evidence="7 8">
    <name type="scientific">Thiomicrorhabdus xiamenensis</name>
    <dbReference type="NCBI Taxonomy" id="2739063"/>
    <lineage>
        <taxon>Bacteria</taxon>
        <taxon>Pseudomonadati</taxon>
        <taxon>Pseudomonadota</taxon>
        <taxon>Gammaproteobacteria</taxon>
        <taxon>Thiotrichales</taxon>
        <taxon>Piscirickettsiaceae</taxon>
        <taxon>Thiomicrorhabdus</taxon>
    </lineage>
</organism>
<dbReference type="EMBL" id="CP054020">
    <property type="protein sequence ID" value="QKI88744.1"/>
    <property type="molecule type" value="Genomic_DNA"/>
</dbReference>
<dbReference type="PANTHER" id="PTHR10695:SF46">
    <property type="entry name" value="BIFUNCTIONAL COENZYME A SYNTHASE-RELATED"/>
    <property type="match status" value="1"/>
</dbReference>
<dbReference type="Proteomes" id="UP000504724">
    <property type="component" value="Chromosome"/>
</dbReference>
<comment type="catalytic activity">
    <reaction evidence="5">
        <text>3'-dephospho-CoA + ATP = ADP + CoA + H(+)</text>
        <dbReference type="Rhea" id="RHEA:18245"/>
        <dbReference type="ChEBI" id="CHEBI:15378"/>
        <dbReference type="ChEBI" id="CHEBI:30616"/>
        <dbReference type="ChEBI" id="CHEBI:57287"/>
        <dbReference type="ChEBI" id="CHEBI:57328"/>
        <dbReference type="ChEBI" id="CHEBI:456216"/>
        <dbReference type="EC" id="2.7.1.24"/>
    </reaction>
</comment>
<dbReference type="InterPro" id="IPR001977">
    <property type="entry name" value="Depp_CoAkinase"/>
</dbReference>
<dbReference type="Gene3D" id="3.40.50.300">
    <property type="entry name" value="P-loop containing nucleotide triphosphate hydrolases"/>
    <property type="match status" value="1"/>
</dbReference>
<dbReference type="PANTHER" id="PTHR10695">
    <property type="entry name" value="DEPHOSPHO-COA KINASE-RELATED"/>
    <property type="match status" value="1"/>
</dbReference>
<dbReference type="KEGG" id="txa:HQN79_03765"/>
<gene>
    <name evidence="5" type="primary">coaE</name>
    <name evidence="7" type="ORF">HQN79_03765</name>
</gene>
<comment type="function">
    <text evidence="5">Catalyzes the phosphorylation of the 3'-hydroxyl group of dephosphocoenzyme A to form coenzyme A.</text>
</comment>
<evidence type="ECO:0000313" key="7">
    <source>
        <dbReference type="EMBL" id="QKI88744.1"/>
    </source>
</evidence>
<evidence type="ECO:0000256" key="6">
    <source>
        <dbReference type="NCBIfam" id="TIGR00152"/>
    </source>
</evidence>
<comment type="similarity">
    <text evidence="1 5">Belongs to the CoaE family.</text>
</comment>
<evidence type="ECO:0000256" key="2">
    <source>
        <dbReference type="ARBA" id="ARBA00022741"/>
    </source>
</evidence>
<keyword evidence="4 5" id="KW-0173">Coenzyme A biosynthesis</keyword>
<dbReference type="NCBIfam" id="TIGR00152">
    <property type="entry name" value="dephospho-CoA kinase"/>
    <property type="match status" value="1"/>
</dbReference>
<dbReference type="CDD" id="cd02022">
    <property type="entry name" value="DPCK"/>
    <property type="match status" value="1"/>
</dbReference>
<dbReference type="InterPro" id="IPR027417">
    <property type="entry name" value="P-loop_NTPase"/>
</dbReference>
<dbReference type="EC" id="2.7.1.24" evidence="5 6"/>
<dbReference type="RefSeq" id="WP_173284357.1">
    <property type="nucleotide sequence ID" value="NZ_CP054020.1"/>
</dbReference>
<name>A0A7D4SY44_9GAMM</name>
<keyword evidence="3 5" id="KW-0067">ATP-binding</keyword>
<keyword evidence="2 5" id="KW-0547">Nucleotide-binding</keyword>
<dbReference type="SUPFAM" id="SSF52540">
    <property type="entry name" value="P-loop containing nucleoside triphosphate hydrolases"/>
    <property type="match status" value="1"/>
</dbReference>
<dbReference type="Pfam" id="PF01121">
    <property type="entry name" value="CoaE"/>
    <property type="match status" value="1"/>
</dbReference>
<dbReference type="GO" id="GO:0015937">
    <property type="term" value="P:coenzyme A biosynthetic process"/>
    <property type="evidence" value="ECO:0007669"/>
    <property type="project" value="UniProtKB-UniRule"/>
</dbReference>
<comment type="pathway">
    <text evidence="5">Cofactor biosynthesis; coenzyme A biosynthesis; CoA from (R)-pantothenate: step 5/5.</text>
</comment>